<gene>
    <name evidence="1" type="ORF">BRAFLDRAFT_98634</name>
</gene>
<protein>
    <submittedName>
        <fullName evidence="1">Uncharacterized protein</fullName>
    </submittedName>
</protein>
<accession>C3YJ34</accession>
<reference evidence="1" key="1">
    <citation type="journal article" date="2008" name="Nature">
        <title>The amphioxus genome and the evolution of the chordate karyotype.</title>
        <authorList>
            <consortium name="US DOE Joint Genome Institute (JGI-PGF)"/>
            <person name="Putnam N.H."/>
            <person name="Butts T."/>
            <person name="Ferrier D.E.K."/>
            <person name="Furlong R.F."/>
            <person name="Hellsten U."/>
            <person name="Kawashima T."/>
            <person name="Robinson-Rechavi M."/>
            <person name="Shoguchi E."/>
            <person name="Terry A."/>
            <person name="Yu J.-K."/>
            <person name="Benito-Gutierrez E.L."/>
            <person name="Dubchak I."/>
            <person name="Garcia-Fernandez J."/>
            <person name="Gibson-Brown J.J."/>
            <person name="Grigoriev I.V."/>
            <person name="Horton A.C."/>
            <person name="de Jong P.J."/>
            <person name="Jurka J."/>
            <person name="Kapitonov V.V."/>
            <person name="Kohara Y."/>
            <person name="Kuroki Y."/>
            <person name="Lindquist E."/>
            <person name="Lucas S."/>
            <person name="Osoegawa K."/>
            <person name="Pennacchio L.A."/>
            <person name="Salamov A.A."/>
            <person name="Satou Y."/>
            <person name="Sauka-Spengler T."/>
            <person name="Schmutz J."/>
            <person name="Shin-I T."/>
            <person name="Toyoda A."/>
            <person name="Bronner-Fraser M."/>
            <person name="Fujiyama A."/>
            <person name="Holland L.Z."/>
            <person name="Holland P.W.H."/>
            <person name="Satoh N."/>
            <person name="Rokhsar D.S."/>
        </authorList>
    </citation>
    <scope>NUCLEOTIDE SEQUENCE [LARGE SCALE GENOMIC DNA]</scope>
    <source>
        <strain evidence="1">S238N-H82</strain>
        <tissue evidence="1">Testes</tissue>
    </source>
</reference>
<dbReference type="EMBL" id="GG666517">
    <property type="protein sequence ID" value="EEN59696.1"/>
    <property type="molecule type" value="Genomic_DNA"/>
</dbReference>
<proteinExistence type="predicted"/>
<dbReference type="InParanoid" id="C3YJ34"/>
<name>C3YJ34_BRAFL</name>
<dbReference type="AlphaFoldDB" id="C3YJ34"/>
<sequence length="183" mass="20421">MSQGNLKTCQQCRSVVSGADMPEEQTGLSCCVTLTPPHSTGLESVSTCAFHLLSEPSRYMLGLIPGGFSLGSQICRSQESYISKVSSPHHQDCLQLAPTMQTVDQGFVLVRFKITSEVSTENYPRLLFGVPHDLHDSRLPADQWTLTWVRTCPAGRIRKKVIVRNVSLHRKFLLLLLCWLTAY</sequence>
<evidence type="ECO:0000313" key="1">
    <source>
        <dbReference type="EMBL" id="EEN59696.1"/>
    </source>
</evidence>
<organism>
    <name type="scientific">Branchiostoma floridae</name>
    <name type="common">Florida lancelet</name>
    <name type="synonym">Amphioxus</name>
    <dbReference type="NCBI Taxonomy" id="7739"/>
    <lineage>
        <taxon>Eukaryota</taxon>
        <taxon>Metazoa</taxon>
        <taxon>Chordata</taxon>
        <taxon>Cephalochordata</taxon>
        <taxon>Leptocardii</taxon>
        <taxon>Amphioxiformes</taxon>
        <taxon>Branchiostomatidae</taxon>
        <taxon>Branchiostoma</taxon>
    </lineage>
</organism>